<comment type="caution">
    <text evidence="1">The sequence shown here is derived from an EMBL/GenBank/DDBJ whole genome shotgun (WGS) entry which is preliminary data.</text>
</comment>
<reference evidence="1 2" key="1">
    <citation type="submission" date="2024-01" db="EMBL/GenBank/DDBJ databases">
        <authorList>
            <person name="Allen C."/>
            <person name="Tagirdzhanova G."/>
        </authorList>
    </citation>
    <scope>NUCLEOTIDE SEQUENCE [LARGE SCALE GENOMIC DNA]</scope>
    <source>
        <strain evidence="1 2">CBS 119000</strain>
    </source>
</reference>
<evidence type="ECO:0000313" key="2">
    <source>
        <dbReference type="Proteomes" id="UP001642502"/>
    </source>
</evidence>
<dbReference type="Proteomes" id="UP001642502">
    <property type="component" value="Unassembled WGS sequence"/>
</dbReference>
<dbReference type="EMBL" id="CAWUON010000019">
    <property type="protein sequence ID" value="CAK7266543.1"/>
    <property type="molecule type" value="Genomic_DNA"/>
</dbReference>
<name>A0ABP0DE85_9PEZI</name>
<organism evidence="1 2">
    <name type="scientific">Sporothrix epigloea</name>
    <dbReference type="NCBI Taxonomy" id="1892477"/>
    <lineage>
        <taxon>Eukaryota</taxon>
        <taxon>Fungi</taxon>
        <taxon>Dikarya</taxon>
        <taxon>Ascomycota</taxon>
        <taxon>Pezizomycotina</taxon>
        <taxon>Sordariomycetes</taxon>
        <taxon>Sordariomycetidae</taxon>
        <taxon>Ophiostomatales</taxon>
        <taxon>Ophiostomataceae</taxon>
        <taxon>Sporothrix</taxon>
    </lineage>
</organism>
<evidence type="ECO:0000313" key="1">
    <source>
        <dbReference type="EMBL" id="CAK7266543.1"/>
    </source>
</evidence>
<protein>
    <recommendedName>
        <fullName evidence="3">Arrestin-like N-terminal domain-containing protein</fullName>
    </recommendedName>
</protein>
<evidence type="ECO:0008006" key="3">
    <source>
        <dbReference type="Google" id="ProtNLM"/>
    </source>
</evidence>
<proteinExistence type="predicted"/>
<keyword evidence="2" id="KW-1185">Reference proteome</keyword>
<gene>
    <name evidence="1" type="ORF">SEPCBS119000_002084</name>
</gene>
<accession>A0ABP0DE85</accession>
<sequence length="452" mass="48778">MKLTLSVSKPLNGCSFQATEKLHGRVTLQQECLPETPEVHVYLQGIAKITLKPGFDAKARVGATARRQSYKLFTIAQVLHPTAVDGGLLQATFSFAFPQTASCCGRHGAVKSAALCPLPPSTLLSTPGAKIRVSYGVTAVYRPLGKGLCHRLLRQTVTAQQSVAYEQPVNMQLLYCIPTLPAASASPASAVPSDAALEPASQLIHNTAWLPASRLGIECSTGDASDTFADDIRHTLPDGLPPYSPAMTLEAVMLNPPIITPGRPVDLDLFLHTPRSILDAVAEADRQLYLCSVSVRLRRKTRAQIGADKHTDDATWVLWSVKEIVPVQQEKMGIVCSNVGADAKDRIHTSRNKKDEVAVRGVSLPAACVSAIQDQPGFDVCFASRVYTLEVAMGVVVLPASFLPTKRETDKILSGSEYGVQYTRTDIRVMISSPPPDYAPNSKQDREVICVV</sequence>